<keyword evidence="2" id="KW-0378">Hydrolase</keyword>
<reference evidence="2 3" key="1">
    <citation type="submission" date="2024-04" db="EMBL/GenBank/DDBJ databases">
        <title>Novel species of the genus Ideonella isolated from streams.</title>
        <authorList>
            <person name="Lu H."/>
        </authorList>
    </citation>
    <scope>NUCLEOTIDE SEQUENCE [LARGE SCALE GENOMIC DNA]</scope>
    <source>
        <strain evidence="2 3">BYS139W</strain>
    </source>
</reference>
<dbReference type="EMBL" id="JBBUTF010000004">
    <property type="protein sequence ID" value="MEK8025450.1"/>
    <property type="molecule type" value="Genomic_DNA"/>
</dbReference>
<protein>
    <submittedName>
        <fullName evidence="2">TatD family hydrolase</fullName>
    </submittedName>
</protein>
<accession>A0ABU9B6E6</accession>
<evidence type="ECO:0000256" key="1">
    <source>
        <dbReference type="SAM" id="MobiDB-lite"/>
    </source>
</evidence>
<keyword evidence="3" id="KW-1185">Reference proteome</keyword>
<gene>
    <name evidence="2" type="ORF">AACH11_05695</name>
</gene>
<dbReference type="InterPro" id="IPR001130">
    <property type="entry name" value="TatD-like"/>
</dbReference>
<dbReference type="SUPFAM" id="SSF51556">
    <property type="entry name" value="Metallo-dependent hydrolases"/>
    <property type="match status" value="1"/>
</dbReference>
<dbReference type="GO" id="GO:0016787">
    <property type="term" value="F:hydrolase activity"/>
    <property type="evidence" value="ECO:0007669"/>
    <property type="project" value="UniProtKB-KW"/>
</dbReference>
<proteinExistence type="predicted"/>
<dbReference type="Proteomes" id="UP001368500">
    <property type="component" value="Unassembled WGS sequence"/>
</dbReference>
<dbReference type="Pfam" id="PF01026">
    <property type="entry name" value="TatD_DNase"/>
    <property type="match status" value="1"/>
</dbReference>
<dbReference type="PANTHER" id="PTHR46124:SF3">
    <property type="entry name" value="HYDROLASE"/>
    <property type="match status" value="1"/>
</dbReference>
<comment type="caution">
    <text evidence="2">The sequence shown here is derived from an EMBL/GenBank/DDBJ whole genome shotgun (WGS) entry which is preliminary data.</text>
</comment>
<feature type="compositionally biased region" description="Low complexity" evidence="1">
    <location>
        <begin position="285"/>
        <end position="301"/>
    </location>
</feature>
<dbReference type="RefSeq" id="WP_341373225.1">
    <property type="nucleotide sequence ID" value="NZ_JBBUTF010000004.1"/>
</dbReference>
<organism evidence="2 3">
    <name type="scientific">Pseudaquabacterium rugosum</name>
    <dbReference type="NCBI Taxonomy" id="2984194"/>
    <lineage>
        <taxon>Bacteria</taxon>
        <taxon>Pseudomonadati</taxon>
        <taxon>Pseudomonadota</taxon>
        <taxon>Betaproteobacteria</taxon>
        <taxon>Burkholderiales</taxon>
        <taxon>Sphaerotilaceae</taxon>
        <taxon>Pseudaquabacterium</taxon>
    </lineage>
</organism>
<dbReference type="CDD" id="cd01310">
    <property type="entry name" value="TatD_DNAse"/>
    <property type="match status" value="1"/>
</dbReference>
<name>A0ABU9B6E6_9BURK</name>
<dbReference type="Gene3D" id="3.20.20.140">
    <property type="entry name" value="Metal-dependent hydrolases"/>
    <property type="match status" value="1"/>
</dbReference>
<evidence type="ECO:0000313" key="3">
    <source>
        <dbReference type="Proteomes" id="UP001368500"/>
    </source>
</evidence>
<dbReference type="PANTHER" id="PTHR46124">
    <property type="entry name" value="D-AMINOACYL-TRNA DEACYLASE"/>
    <property type="match status" value="1"/>
</dbReference>
<dbReference type="PIRSF" id="PIRSF005902">
    <property type="entry name" value="DNase_TatD"/>
    <property type="match status" value="1"/>
</dbReference>
<sequence>MDTAWIDTHCHLDAPEFAADRDAVLQRAAAAGVRQLVLPAVQVRHFPQVQALARAHGLGYALGVHPLYVGQAAEGDLERLAQALDEARDDPHLVAVGEIGLDFFVPGLDAALQQHWYRAQLALARRHGLPVILHVRRSADALLAGLRRCPVPGGIAHAFNGSAQQAQAFVGLGLRLGFGGTLSFERSLQIRALAADLPAQVPVLETDAPDIPPQWLYRTAAVRAAGEPQGRNEPAELPRIAAVLAGLRGWSLQETAAQCRLNSLAALPRLAALAGLPRPSPVTPPSTSTSASTSALTAAVPDQPCGREATASGVSGTG</sequence>
<feature type="region of interest" description="Disordered" evidence="1">
    <location>
        <begin position="278"/>
        <end position="318"/>
    </location>
</feature>
<evidence type="ECO:0000313" key="2">
    <source>
        <dbReference type="EMBL" id="MEK8025450.1"/>
    </source>
</evidence>
<dbReference type="InterPro" id="IPR032466">
    <property type="entry name" value="Metal_Hydrolase"/>
</dbReference>